<dbReference type="SUPFAM" id="SSF48179">
    <property type="entry name" value="6-phosphogluconate dehydrogenase C-terminal domain-like"/>
    <property type="match status" value="1"/>
</dbReference>
<dbReference type="VEuPathDB" id="FungiDB:F4678DRAFT_438335"/>
<dbReference type="VEuPathDB" id="FungiDB:F4678DRAFT_480943"/>
<feature type="domain" description="6-phosphogluconate dehydrogenase NADP-binding" evidence="3">
    <location>
        <begin position="1077"/>
        <end position="1227"/>
    </location>
</feature>
<feature type="domain" description="3-hydroxyisobutyrate dehydrogenase-like NAD-binding" evidence="4">
    <location>
        <begin position="1234"/>
        <end position="1343"/>
    </location>
</feature>
<dbReference type="EMBL" id="JANPWZ010001782">
    <property type="protein sequence ID" value="KAJ3563281.1"/>
    <property type="molecule type" value="Genomic_DNA"/>
</dbReference>
<evidence type="ECO:0000256" key="2">
    <source>
        <dbReference type="SAM" id="MobiDB-lite"/>
    </source>
</evidence>
<dbReference type="SUPFAM" id="SSF51735">
    <property type="entry name" value="NAD(P)-binding Rossmann-fold domains"/>
    <property type="match status" value="1"/>
</dbReference>
<dbReference type="SUPFAM" id="SSF53474">
    <property type="entry name" value="alpha/beta-Hydrolases"/>
    <property type="match status" value="1"/>
</dbReference>
<dbReference type="Gene3D" id="3.40.50.720">
    <property type="entry name" value="NAD(P)-binding Rossmann-like Domain"/>
    <property type="match status" value="1"/>
</dbReference>
<feature type="compositionally biased region" description="Basic and acidic residues" evidence="2">
    <location>
        <begin position="1397"/>
        <end position="1411"/>
    </location>
</feature>
<evidence type="ECO:0000259" key="3">
    <source>
        <dbReference type="Pfam" id="PF03446"/>
    </source>
</evidence>
<dbReference type="VEuPathDB" id="FungiDB:F4678DRAFT_155251"/>
<dbReference type="PROSITE" id="PS00895">
    <property type="entry name" value="3_HYDROXYISOBUT_DH"/>
    <property type="match status" value="1"/>
</dbReference>
<dbReference type="InterPro" id="IPR029154">
    <property type="entry name" value="HIBADH-like_NADP-bd"/>
</dbReference>
<feature type="region of interest" description="Disordered" evidence="2">
    <location>
        <begin position="1392"/>
        <end position="1411"/>
    </location>
</feature>
<dbReference type="InterPro" id="IPR036291">
    <property type="entry name" value="NAD(P)-bd_dom_sf"/>
</dbReference>
<comment type="similarity">
    <text evidence="1">Belongs to the HIBADH-related family. NP60 subfamily.</text>
</comment>
<dbReference type="Pfam" id="PF03446">
    <property type="entry name" value="NAD_binding_2"/>
    <property type="match status" value="1"/>
</dbReference>
<dbReference type="InterPro" id="IPR029058">
    <property type="entry name" value="AB_hydrolase_fold"/>
</dbReference>
<dbReference type="VEuPathDB" id="FungiDB:F4678DRAFT_473632"/>
<dbReference type="PANTHER" id="PTHR43580:SF2">
    <property type="entry name" value="CYTOKINE-LIKE NUCLEAR FACTOR N-PAC"/>
    <property type="match status" value="1"/>
</dbReference>
<accession>A0A9W8N8X8</accession>
<dbReference type="Proteomes" id="UP001148614">
    <property type="component" value="Unassembled WGS sequence"/>
</dbReference>
<dbReference type="InterPro" id="IPR002204">
    <property type="entry name" value="3-OH-isobutyrate_DH-rel_CS"/>
</dbReference>
<dbReference type="Gene3D" id="3.40.50.1820">
    <property type="entry name" value="alpha/beta hydrolase"/>
    <property type="match status" value="1"/>
</dbReference>
<dbReference type="GO" id="GO:0050661">
    <property type="term" value="F:NADP binding"/>
    <property type="evidence" value="ECO:0007669"/>
    <property type="project" value="InterPro"/>
</dbReference>
<dbReference type="Gene3D" id="1.10.1040.10">
    <property type="entry name" value="N-(1-d-carboxylethyl)-l-norvaline Dehydrogenase, domain 2"/>
    <property type="match status" value="1"/>
</dbReference>
<gene>
    <name evidence="5" type="ORF">NPX13_g8258</name>
</gene>
<reference evidence="5" key="1">
    <citation type="submission" date="2022-07" db="EMBL/GenBank/DDBJ databases">
        <title>Genome Sequence of Xylaria arbuscula.</title>
        <authorList>
            <person name="Buettner E."/>
        </authorList>
    </citation>
    <scope>NUCLEOTIDE SEQUENCE</scope>
    <source>
        <strain evidence="5">VT107</strain>
    </source>
</reference>
<dbReference type="PANTHER" id="PTHR43580">
    <property type="entry name" value="OXIDOREDUCTASE GLYR1-RELATED"/>
    <property type="match status" value="1"/>
</dbReference>
<comment type="caution">
    <text evidence="5">The sequence shown here is derived from an EMBL/GenBank/DDBJ whole genome shotgun (WGS) entry which is preliminary data.</text>
</comment>
<dbReference type="Pfam" id="PF14833">
    <property type="entry name" value="NAD_binding_11"/>
    <property type="match status" value="1"/>
</dbReference>
<name>A0A9W8N8X8_9PEZI</name>
<evidence type="ECO:0000259" key="4">
    <source>
        <dbReference type="Pfam" id="PF14833"/>
    </source>
</evidence>
<organism evidence="5 6">
    <name type="scientific">Xylaria arbuscula</name>
    <dbReference type="NCBI Taxonomy" id="114810"/>
    <lineage>
        <taxon>Eukaryota</taxon>
        <taxon>Fungi</taxon>
        <taxon>Dikarya</taxon>
        <taxon>Ascomycota</taxon>
        <taxon>Pezizomycotina</taxon>
        <taxon>Sordariomycetes</taxon>
        <taxon>Xylariomycetidae</taxon>
        <taxon>Xylariales</taxon>
        <taxon>Xylariaceae</taxon>
        <taxon>Xylaria</taxon>
    </lineage>
</organism>
<evidence type="ECO:0000313" key="5">
    <source>
        <dbReference type="EMBL" id="KAJ3563281.1"/>
    </source>
</evidence>
<evidence type="ECO:0008006" key="7">
    <source>
        <dbReference type="Google" id="ProtNLM"/>
    </source>
</evidence>
<dbReference type="InterPro" id="IPR051265">
    <property type="entry name" value="HIBADH-related_NP60_sf"/>
</dbReference>
<protein>
    <recommendedName>
        <fullName evidence="7">6-phosphogluconate dehydrogenase NADP-binding domain-containing protein</fullName>
    </recommendedName>
</protein>
<sequence>MSLQKIATSIASATQETSIGLVNFNFDFALKKYEAPREFQTLGRELSHARVKAAEDGPLHITARKLGALFRQCLPSTPNLIKAYGTRASSIASDPKVNPKPSKSHGVLADHVGIDGASIWAAATSGAESIAVHLLACMLARMWSRSEAISIWAELVAERKSELAQTDEADLQYHMAQNDSRIDISRDQLARWDASARAWLQSADEAMKIKQTQLMLILNNINLPVNTKPKLYRNVLQAWTTSMLATDNLIRGIPQSVEYGAILLGISSWHIYPDMVVLQSSPTPVNQADPLVNDAGILTIGMNTDGRSETGISWSLPLSYLRYYGGPVVSEKSLITQGSRITVTQLIQLSIGCMTRQWALPEPSIVQFLVDLWQFVEPVAGIPADGTTFWLGYLAEAVKPLLNRDSLDAQVGFRLMKLGARRCPQFLGSNDGMPLTLPRLCGMTNMNVFTNLLTQPEDSVQYFRELAKDPIFKNFHDRVFIIRYRRDGVKSDSLATYEYATALPLQREVRKKSPDGHQKVVMSPARHCRWVTDAFEEDRLEHLRSQGEDVFSSTKNFTQFASGELFLIGSQIEFAAYGILQHILDNNHDLGEAYPGSEFIDFEGGSSFPIMGQKRNFAELSEPCNLYFGFSVGDKDTAALFVSACDPGEDLSCLSRPTIGLSLPTLSASMESNTNLISKEETVLHLHKLIYDPSSSPLFRSLRVLATVSSLFNQIPNSTISLNVISQCLPDMIWTPDKKDSTYPIESPTTPFKLNRASAFSCLLLLTTGGLSVSPVSLQGVMAMAIEDSIYVAKSLVSDPCHTFLAHEIVQIKGSLGKSGIALLIPPKHPLTREMDLSNWQLVNHNTFDGQLHDSFSSTTLYLGFTDYILPVDVGSHGNRDFEVYFLESLVSVHDRGLWIADLDILRALEEDVSWEKVEVHHWKQPLFSSISKCKHTEDHGASDQLILTAIDDWNEILDPPGGVAIVRSLNNWLGRLATAAVCRQLGNLVIVLPNKFCRLCLGAEWTRLSTPPNPPQKPTSTAQYTSLRSVYVESSPMNNEPNLRFGPDMPGPLIQVMVNGVSKLRNPELVSLSKMRIGFIGLGSMGTPMALNLSRHFPITVWNRSPSKYPPLLEAGATVAASPAQVAEQSNVIFVMLFDAAAIEDILGGLKGSLAGKTLVNTSSVPEEFSHYLAKEVAEAGGEFVEMPVSGSKLPAEQGQLVGLMGGDAQVVERIRHIMTPITCAAIYCGPLGHGLRTKYAVNLYVTAVTVGLAESMNLAKAQGLDLALVGRAINAGPVASAYSRNKIAKITTQDWSPQAATRDCYNSSKLICSAVEATGARSPLIELCRSMYAEATDSGTKPDSLPEYSAARTVGISGATASDIEMSRFKQFHCSWGKPLLAGLPNTIPSPFGKHPREEREHGIVDTPPRHEPEVLRARRFFPIVIPHILYLWRQNPASLRPPCAPEVRQAPARFSHNIYARVVWVQEEQSQCEQDLRNHGESPHAHRHDYVAMAEDVAGFISEHGLREPTLIGHSM</sequence>
<evidence type="ECO:0000256" key="1">
    <source>
        <dbReference type="ARBA" id="ARBA00007598"/>
    </source>
</evidence>
<keyword evidence="6" id="KW-1185">Reference proteome</keyword>
<dbReference type="GO" id="GO:0051287">
    <property type="term" value="F:NAD binding"/>
    <property type="evidence" value="ECO:0007669"/>
    <property type="project" value="InterPro"/>
</dbReference>
<dbReference type="InterPro" id="IPR006115">
    <property type="entry name" value="6PGDH_NADP-bd"/>
</dbReference>
<proteinExistence type="inferred from homology"/>
<dbReference type="InterPro" id="IPR008927">
    <property type="entry name" value="6-PGluconate_DH-like_C_sf"/>
</dbReference>
<dbReference type="InterPro" id="IPR013328">
    <property type="entry name" value="6PGD_dom2"/>
</dbReference>
<evidence type="ECO:0000313" key="6">
    <source>
        <dbReference type="Proteomes" id="UP001148614"/>
    </source>
</evidence>
<dbReference type="GO" id="GO:0016491">
    <property type="term" value="F:oxidoreductase activity"/>
    <property type="evidence" value="ECO:0007669"/>
    <property type="project" value="InterPro"/>
</dbReference>